<proteinExistence type="predicted"/>
<comment type="caution">
    <text evidence="2">The sequence shown here is derived from an EMBL/GenBank/DDBJ whole genome shotgun (WGS) entry which is preliminary data.</text>
</comment>
<gene>
    <name evidence="2" type="ORF">AAW00_00025</name>
</gene>
<dbReference type="Proteomes" id="UP000053464">
    <property type="component" value="Unassembled WGS sequence"/>
</dbReference>
<dbReference type="Gene3D" id="1.10.10.2520">
    <property type="entry name" value="Cell wall hydrolase SleB, domain 1"/>
    <property type="match status" value="1"/>
</dbReference>
<dbReference type="InterPro" id="IPR042047">
    <property type="entry name" value="SleB_dom1"/>
</dbReference>
<sequence length="281" mass="29853">MTVQGEALVVANAASAEARNAEIPFAAGALGTMAPFRAIAAGSSAYTTALGCLTEAIYYEAANESVRGKRGVAQVILNRVRHPAYPSSVCGVVYQGYTDAVCQFSYTCDGSLARRPMDRQWRESREVAAAALGGYVETSVGTATNYHADYVVPYWAFTLDKVVQEGRHIFYRLPGGAGRPMAFAARWTGREFHPSFNPARFAAMAEAEALAEEGLSVEPSAAAAVVRDVTDRRADNDVGGRMDVSAGTGWQLSIPDPVNASNGYRAALREQGDGAAPATDR</sequence>
<dbReference type="PATRIC" id="fig|1581420.6.peg.5"/>
<dbReference type="EMBL" id="LBHB01000001">
    <property type="protein sequence ID" value="KLE35977.1"/>
    <property type="molecule type" value="Genomic_DNA"/>
</dbReference>
<keyword evidence="3" id="KW-1185">Reference proteome</keyword>
<evidence type="ECO:0000259" key="1">
    <source>
        <dbReference type="Pfam" id="PF07486"/>
    </source>
</evidence>
<evidence type="ECO:0000313" key="2">
    <source>
        <dbReference type="EMBL" id="KLE35977.1"/>
    </source>
</evidence>
<reference evidence="2 3" key="1">
    <citation type="submission" date="2015-04" db="EMBL/GenBank/DDBJ databases">
        <title>The draft genome sequence of Erythrobacter luteus KA37.</title>
        <authorList>
            <person name="Zhuang L."/>
            <person name="Liu Y."/>
            <person name="Shao Z."/>
        </authorList>
    </citation>
    <scope>NUCLEOTIDE SEQUENCE [LARGE SCALE GENOMIC DNA]</scope>
    <source>
        <strain evidence="2 3">KA37</strain>
    </source>
</reference>
<organism evidence="2 3">
    <name type="scientific">Aurantiacibacter luteus</name>
    <dbReference type="NCBI Taxonomy" id="1581420"/>
    <lineage>
        <taxon>Bacteria</taxon>
        <taxon>Pseudomonadati</taxon>
        <taxon>Pseudomonadota</taxon>
        <taxon>Alphaproteobacteria</taxon>
        <taxon>Sphingomonadales</taxon>
        <taxon>Erythrobacteraceae</taxon>
        <taxon>Aurantiacibacter</taxon>
    </lineage>
</organism>
<name>A0A0G9MYW9_9SPHN</name>
<dbReference type="GO" id="GO:0016787">
    <property type="term" value="F:hydrolase activity"/>
    <property type="evidence" value="ECO:0007669"/>
    <property type="project" value="InterPro"/>
</dbReference>
<dbReference type="AlphaFoldDB" id="A0A0G9MYW9"/>
<dbReference type="InterPro" id="IPR011105">
    <property type="entry name" value="Cell_wall_hydrolase_SleB"/>
</dbReference>
<dbReference type="Pfam" id="PF07486">
    <property type="entry name" value="Hydrolase_2"/>
    <property type="match status" value="1"/>
</dbReference>
<dbReference type="STRING" id="1581420.AAW00_00025"/>
<protein>
    <recommendedName>
        <fullName evidence="1">Cell wall hydrolase SleB domain-containing protein</fullName>
    </recommendedName>
</protein>
<feature type="domain" description="Cell wall hydrolase SleB" evidence="1">
    <location>
        <begin position="63"/>
        <end position="171"/>
    </location>
</feature>
<accession>A0A0G9MYW9</accession>
<evidence type="ECO:0000313" key="3">
    <source>
        <dbReference type="Proteomes" id="UP000053464"/>
    </source>
</evidence>